<name>A0ABQ9VHI0_SAGOE</name>
<dbReference type="EMBL" id="JASSZA010000006">
    <property type="protein sequence ID" value="KAK2108821.1"/>
    <property type="molecule type" value="Genomic_DNA"/>
</dbReference>
<protein>
    <submittedName>
        <fullName evidence="1">Uncharacterized protein</fullName>
    </submittedName>
</protein>
<gene>
    <name evidence="1" type="ORF">P7K49_013986</name>
</gene>
<keyword evidence="2" id="KW-1185">Reference proteome</keyword>
<proteinExistence type="predicted"/>
<sequence>MAVKVQTTKRGDPHELRNIFLQLLEALRLLLFAGVLYDKGNIDDCAGPSQETMMSSTLIVKAT</sequence>
<reference evidence="1 2" key="1">
    <citation type="submission" date="2023-05" db="EMBL/GenBank/DDBJ databases">
        <title>B98-5 Cell Line De Novo Hybrid Assembly: An Optical Mapping Approach.</title>
        <authorList>
            <person name="Kananen K."/>
            <person name="Auerbach J.A."/>
            <person name="Kautto E."/>
            <person name="Blachly J.S."/>
        </authorList>
    </citation>
    <scope>NUCLEOTIDE SEQUENCE [LARGE SCALE GENOMIC DNA]</scope>
    <source>
        <strain evidence="1">B95-8</strain>
        <tissue evidence="1">Cell line</tissue>
    </source>
</reference>
<comment type="caution">
    <text evidence="1">The sequence shown here is derived from an EMBL/GenBank/DDBJ whole genome shotgun (WGS) entry which is preliminary data.</text>
</comment>
<dbReference type="Proteomes" id="UP001266305">
    <property type="component" value="Unassembled WGS sequence"/>
</dbReference>
<evidence type="ECO:0000313" key="2">
    <source>
        <dbReference type="Proteomes" id="UP001266305"/>
    </source>
</evidence>
<evidence type="ECO:0000313" key="1">
    <source>
        <dbReference type="EMBL" id="KAK2108821.1"/>
    </source>
</evidence>
<accession>A0ABQ9VHI0</accession>
<organism evidence="1 2">
    <name type="scientific">Saguinus oedipus</name>
    <name type="common">Cotton-top tamarin</name>
    <name type="synonym">Oedipomidas oedipus</name>
    <dbReference type="NCBI Taxonomy" id="9490"/>
    <lineage>
        <taxon>Eukaryota</taxon>
        <taxon>Metazoa</taxon>
        <taxon>Chordata</taxon>
        <taxon>Craniata</taxon>
        <taxon>Vertebrata</taxon>
        <taxon>Euteleostomi</taxon>
        <taxon>Mammalia</taxon>
        <taxon>Eutheria</taxon>
        <taxon>Euarchontoglires</taxon>
        <taxon>Primates</taxon>
        <taxon>Haplorrhini</taxon>
        <taxon>Platyrrhini</taxon>
        <taxon>Cebidae</taxon>
        <taxon>Callitrichinae</taxon>
        <taxon>Saguinus</taxon>
    </lineage>
</organism>